<dbReference type="SUPFAM" id="SSF49879">
    <property type="entry name" value="SMAD/FHA domain"/>
    <property type="match status" value="1"/>
</dbReference>
<dbReference type="GO" id="GO:0030154">
    <property type="term" value="P:cell differentiation"/>
    <property type="evidence" value="ECO:0007669"/>
    <property type="project" value="TreeGrafter"/>
</dbReference>
<keyword evidence="6" id="KW-1185">Reference proteome</keyword>
<evidence type="ECO:0000259" key="4">
    <source>
        <dbReference type="PROSITE" id="PS51076"/>
    </source>
</evidence>
<dbReference type="GO" id="GO:0070411">
    <property type="term" value="F:I-SMAD binding"/>
    <property type="evidence" value="ECO:0007669"/>
    <property type="project" value="TreeGrafter"/>
</dbReference>
<name>A0AAD8AFV6_DIPPU</name>
<dbReference type="InterPro" id="IPR008984">
    <property type="entry name" value="SMAD_FHA_dom_sf"/>
</dbReference>
<dbReference type="PROSITE" id="PS51076">
    <property type="entry name" value="MH2"/>
    <property type="match status" value="1"/>
</dbReference>
<dbReference type="InterPro" id="IPR013790">
    <property type="entry name" value="Dwarfin"/>
</dbReference>
<evidence type="ECO:0000256" key="2">
    <source>
        <dbReference type="ARBA" id="ARBA00023163"/>
    </source>
</evidence>
<proteinExistence type="predicted"/>
<dbReference type="CDD" id="cd10496">
    <property type="entry name" value="MH2_I-SMAD"/>
    <property type="match status" value="1"/>
</dbReference>
<dbReference type="GO" id="GO:0009653">
    <property type="term" value="P:anatomical structure morphogenesis"/>
    <property type="evidence" value="ECO:0007669"/>
    <property type="project" value="TreeGrafter"/>
</dbReference>
<dbReference type="GO" id="GO:0009791">
    <property type="term" value="P:post-embryonic development"/>
    <property type="evidence" value="ECO:0007669"/>
    <property type="project" value="UniProtKB-ARBA"/>
</dbReference>
<dbReference type="AlphaFoldDB" id="A0AAD8AFV6"/>
<dbReference type="InterPro" id="IPR017855">
    <property type="entry name" value="SMAD-like_dom_sf"/>
</dbReference>
<accession>A0AAD8AFV6</accession>
<keyword evidence="1" id="KW-0805">Transcription regulation</keyword>
<dbReference type="GO" id="GO:0051239">
    <property type="term" value="P:regulation of multicellular organismal process"/>
    <property type="evidence" value="ECO:0007669"/>
    <property type="project" value="UniProtKB-ARBA"/>
</dbReference>
<feature type="non-terminal residue" evidence="5">
    <location>
        <position position="271"/>
    </location>
</feature>
<dbReference type="GO" id="GO:0006357">
    <property type="term" value="P:regulation of transcription by RNA polymerase II"/>
    <property type="evidence" value="ECO:0007669"/>
    <property type="project" value="TreeGrafter"/>
</dbReference>
<evidence type="ECO:0000256" key="3">
    <source>
        <dbReference type="SAM" id="MobiDB-lite"/>
    </source>
</evidence>
<dbReference type="GO" id="GO:0060395">
    <property type="term" value="P:SMAD protein signal transduction"/>
    <property type="evidence" value="ECO:0007669"/>
    <property type="project" value="TreeGrafter"/>
</dbReference>
<feature type="compositionally biased region" description="Basic and acidic residues" evidence="3">
    <location>
        <begin position="9"/>
        <end position="22"/>
    </location>
</feature>
<dbReference type="EMBL" id="JASPKZ010001222">
    <property type="protein sequence ID" value="KAJ9598383.1"/>
    <property type="molecule type" value="Genomic_DNA"/>
</dbReference>
<comment type="caution">
    <text evidence="5">The sequence shown here is derived from an EMBL/GenBank/DDBJ whole genome shotgun (WGS) entry which is preliminary data.</text>
</comment>
<dbReference type="PANTHER" id="PTHR13703:SF54">
    <property type="entry name" value="MOTHERS AGAINST DECAPENTAPLEGIC HOMOLOG"/>
    <property type="match status" value="1"/>
</dbReference>
<evidence type="ECO:0000313" key="5">
    <source>
        <dbReference type="EMBL" id="KAJ9598383.1"/>
    </source>
</evidence>
<dbReference type="Proteomes" id="UP001233999">
    <property type="component" value="Unassembled WGS sequence"/>
</dbReference>
<gene>
    <name evidence="5" type="ORF">L9F63_010905</name>
</gene>
<dbReference type="GO" id="GO:0071144">
    <property type="term" value="C:heteromeric SMAD protein complex"/>
    <property type="evidence" value="ECO:0007669"/>
    <property type="project" value="TreeGrafter"/>
</dbReference>
<organism evidence="5 6">
    <name type="scientific">Diploptera punctata</name>
    <name type="common">Pacific beetle cockroach</name>
    <dbReference type="NCBI Taxonomy" id="6984"/>
    <lineage>
        <taxon>Eukaryota</taxon>
        <taxon>Metazoa</taxon>
        <taxon>Ecdysozoa</taxon>
        <taxon>Arthropoda</taxon>
        <taxon>Hexapoda</taxon>
        <taxon>Insecta</taxon>
        <taxon>Pterygota</taxon>
        <taxon>Neoptera</taxon>
        <taxon>Polyneoptera</taxon>
        <taxon>Dictyoptera</taxon>
        <taxon>Blattodea</taxon>
        <taxon>Blaberoidea</taxon>
        <taxon>Blaberidae</taxon>
        <taxon>Diplopterinae</taxon>
        <taxon>Diploptera</taxon>
    </lineage>
</organism>
<sequence length="271" mass="30742">SPPPPYCRFARERLKPEDRAPSEEQCPPKLKSPDEREPGEREWCKLAYWELTTRVGRLFSVELPAVNVFTSLPHGDGLCLATLAQHTFSPPHESVRRTRAKIGLGVTLSQEGDGVWAYNRSDSPIFVNSPTLDDPESRTLLVYRVPPGHCLNIFNADRAACSQHWDFTGTGPVDPNSVRISFAKGWGPKYSRQEVTACPCWLEVLLAPCRVICLITHKIITITQKLSKRLNMKHTSYNIYILLKIILYWSKNKSSLKKSALDLRLCSHFKQ</sequence>
<reference evidence="5" key="1">
    <citation type="journal article" date="2023" name="IScience">
        <title>Live-bearing cockroach genome reveals convergent evolutionary mechanisms linked to viviparity in insects and beyond.</title>
        <authorList>
            <person name="Fouks B."/>
            <person name="Harrison M.C."/>
            <person name="Mikhailova A.A."/>
            <person name="Marchal E."/>
            <person name="English S."/>
            <person name="Carruthers M."/>
            <person name="Jennings E.C."/>
            <person name="Chiamaka E.L."/>
            <person name="Frigard R.A."/>
            <person name="Pippel M."/>
            <person name="Attardo G.M."/>
            <person name="Benoit J.B."/>
            <person name="Bornberg-Bauer E."/>
            <person name="Tobe S.S."/>
        </authorList>
    </citation>
    <scope>NUCLEOTIDE SEQUENCE</scope>
    <source>
        <strain evidence="5">Stay&amp;Tobe</strain>
    </source>
</reference>
<keyword evidence="2" id="KW-0804">Transcription</keyword>
<feature type="domain" description="MH2" evidence="4">
    <location>
        <begin position="43"/>
        <end position="233"/>
    </location>
</feature>
<protein>
    <recommendedName>
        <fullName evidence="4">MH2 domain-containing protein</fullName>
    </recommendedName>
</protein>
<dbReference type="InterPro" id="IPR001132">
    <property type="entry name" value="SMAD_dom_Dwarfin-type"/>
</dbReference>
<reference evidence="5" key="2">
    <citation type="submission" date="2023-05" db="EMBL/GenBank/DDBJ databases">
        <authorList>
            <person name="Fouks B."/>
        </authorList>
    </citation>
    <scope>NUCLEOTIDE SEQUENCE</scope>
    <source>
        <strain evidence="5">Stay&amp;Tobe</strain>
        <tissue evidence="5">Testes</tissue>
    </source>
</reference>
<feature type="non-terminal residue" evidence="5">
    <location>
        <position position="1"/>
    </location>
</feature>
<dbReference type="Gene3D" id="2.60.200.10">
    <property type="match status" value="1"/>
</dbReference>
<feature type="region of interest" description="Disordered" evidence="3">
    <location>
        <begin position="1"/>
        <end position="37"/>
    </location>
</feature>
<evidence type="ECO:0000313" key="6">
    <source>
        <dbReference type="Proteomes" id="UP001233999"/>
    </source>
</evidence>
<dbReference type="PANTHER" id="PTHR13703">
    <property type="entry name" value="SMAD"/>
    <property type="match status" value="1"/>
</dbReference>
<dbReference type="GO" id="GO:0050793">
    <property type="term" value="P:regulation of developmental process"/>
    <property type="evidence" value="ECO:0007669"/>
    <property type="project" value="UniProtKB-ARBA"/>
</dbReference>
<evidence type="ECO:0000256" key="1">
    <source>
        <dbReference type="ARBA" id="ARBA00023015"/>
    </source>
</evidence>
<dbReference type="SMART" id="SM00524">
    <property type="entry name" value="DWB"/>
    <property type="match status" value="1"/>
</dbReference>
<dbReference type="Pfam" id="PF03166">
    <property type="entry name" value="MH2"/>
    <property type="match status" value="1"/>
</dbReference>
<dbReference type="GO" id="GO:0140416">
    <property type="term" value="F:transcription regulator inhibitor activity"/>
    <property type="evidence" value="ECO:0007669"/>
    <property type="project" value="TreeGrafter"/>
</dbReference>